<protein>
    <submittedName>
        <fullName evidence="1">Uncharacterized protein</fullName>
    </submittedName>
</protein>
<proteinExistence type="predicted"/>
<sequence>MCLVGAAAFSIAAFADYKRSRNAFHFSGFTFDSRTGLPMASFSSGFGGGKQKQWWEELTDGDKCAIILIFGKFIVFQ</sequence>
<organism evidence="1">
    <name type="scientific">Haemonchus contortus</name>
    <name type="common">Barber pole worm</name>
    <dbReference type="NCBI Taxonomy" id="6289"/>
    <lineage>
        <taxon>Eukaryota</taxon>
        <taxon>Metazoa</taxon>
        <taxon>Ecdysozoa</taxon>
        <taxon>Nematoda</taxon>
        <taxon>Chromadorea</taxon>
        <taxon>Rhabditida</taxon>
        <taxon>Rhabditina</taxon>
        <taxon>Rhabditomorpha</taxon>
        <taxon>Strongyloidea</taxon>
        <taxon>Trichostrongylidae</taxon>
        <taxon>Haemonchus</taxon>
    </lineage>
</organism>
<name>W6NV49_HAECO</name>
<comment type="caution">
    <text evidence="1">The sequence shown here is derived from an EMBL/GenBank/DDBJ whole genome shotgun (WGS) entry which is preliminary data.</text>
</comment>
<reference evidence="1" key="1">
    <citation type="submission" date="2013-03" db="EMBL/GenBank/DDBJ databases">
        <authorList>
            <person name="Aslett M."/>
        </authorList>
    </citation>
    <scope>NUCLEOTIDE SEQUENCE [LARGE SCALE GENOMIC DNA]</scope>
    <source>
        <strain evidence="1">ISE/inbred ISE</strain>
    </source>
</reference>
<accession>W6NV49</accession>
<reference evidence="1" key="2">
    <citation type="submission" date="2013-05" db="EMBL/GenBank/DDBJ databases">
        <title>The genome and transcriptome of Haemonchus contortus: a key model parasite for drug and vaccine discovery.</title>
        <authorList>
            <person name="Laing R."/>
            <person name="Kikuchi T."/>
            <person name="Martinelli A."/>
            <person name="Tsai I.J."/>
            <person name="Beech R.N."/>
            <person name="Redman E."/>
            <person name="Holroyd N."/>
            <person name="Bartley D.J."/>
            <person name="Beasley H."/>
            <person name="Britton C."/>
            <person name="Curran D."/>
            <person name="Devaney E."/>
            <person name="Gilabert A."/>
            <person name="Jackson F."/>
            <person name="Hunt M."/>
            <person name="Johnston S."/>
            <person name="Kryukov I."/>
            <person name="Li K."/>
            <person name="Morrison A.A."/>
            <person name="Reid A.J."/>
            <person name="Sargison N."/>
            <person name="Saunders G."/>
            <person name="Wasmuth J.D."/>
            <person name="Wolstenholme A."/>
            <person name="Berriman M."/>
            <person name="Gilleard J.S."/>
            <person name="Cotton J.A."/>
        </authorList>
    </citation>
    <scope>NUCLEOTIDE SEQUENCE [LARGE SCALE GENOMIC DNA]</scope>
    <source>
        <strain evidence="1">ISE/inbred ISE</strain>
    </source>
</reference>
<dbReference type="EMBL" id="CAVP010059495">
    <property type="protein sequence ID" value="CDL95862.1"/>
    <property type="molecule type" value="Genomic_DNA"/>
</dbReference>
<evidence type="ECO:0000313" key="1">
    <source>
        <dbReference type="EMBL" id="CDL95862.1"/>
    </source>
</evidence>
<gene>
    <name evidence="1" type="ORF">HCOI_00666700</name>
</gene>
<dbReference type="AlphaFoldDB" id="W6NV49"/>